<dbReference type="EMBL" id="MU266420">
    <property type="protein sequence ID" value="KAH7924600.1"/>
    <property type="molecule type" value="Genomic_DNA"/>
</dbReference>
<dbReference type="Proteomes" id="UP000790709">
    <property type="component" value="Unassembled WGS sequence"/>
</dbReference>
<evidence type="ECO:0000313" key="2">
    <source>
        <dbReference type="Proteomes" id="UP000790709"/>
    </source>
</evidence>
<protein>
    <submittedName>
        <fullName evidence="1">Uncharacterized protein</fullName>
    </submittedName>
</protein>
<keyword evidence="2" id="KW-1185">Reference proteome</keyword>
<proteinExistence type="predicted"/>
<comment type="caution">
    <text evidence="1">The sequence shown here is derived from an EMBL/GenBank/DDBJ whole genome shotgun (WGS) entry which is preliminary data.</text>
</comment>
<accession>A0ACB8BFK4</accession>
<evidence type="ECO:0000313" key="1">
    <source>
        <dbReference type="EMBL" id="KAH7924600.1"/>
    </source>
</evidence>
<name>A0ACB8BFK4_9AGAM</name>
<sequence length="1069" mass="119211">MNMRDLSKDDDFLSHLLVEKLGTGAVPLLVHKMDPSRRLPKTNADDLMAIVRRLVASKAGPQNAVRQAVDELLALPSVRYYLKPYTQKQINAFATHASRYFELYNPAGFIEIAHTSRYSHRTGKSELCILATRPLAPGLVITELKGSMAHLSKEEDKELKRTDLRNIDIRRDFSVIHSRQMKKNHLFLGPARFVNHDCEHNCELFREGKYITFRVLRPIAVGEEITAHYGDGYFGSKNRHCLCETCEKSGRGGYAPDHTDGEVGSGGELDTGRSEDDESEPEEVAAAVNINERRTRRGVYAFVEEEDDDSDESGDEGKESNKPLANAADVDVDIDMEPGEASASAFLPAFGTSRHSSRSAVSRDLGLVTPEPDSRHSHMSLTPLSNSKASSRERTRTPFKSIISTRRQKLTVSATPEVTPQPGRSPSLQLPLRRTRESASRPPTPHTGKGKGREQVHIKEEPEARILRTRPSLAVDKTELAEIRKPEVLRGEDGRPLPTCVTCSNILPVISVDSKVVWGLNLDTTPQRGRKRKERQDCPRCMRHFAIYGQPWPARLPKQVSGTTNTANRDEPDASSRRPTQKSLSAVDRKLVATTDERPPKKRKTDHAPKVEMSKKAKELLAMAPKRKRGRPRKYPIEEVEPPKRKRGRPRLTSPVLAKRKERAQSLSSSKNSKNLKPKSLAVQTQPRDSNGRFGKKAETNGRFVRKKVPSARSSVTRAQRALQRSKVKLWLADKDVDKKPKEEDEEVDLDLSPHPTKKRMASSLPEDSQRPVKRLRGRAYVVEALEETIPFNPPVSAGISAFRFRGVGSSLLCHPNPTNYARRKWAPPPVDEPSPKEEEDEGEGGSFFRISETESDGPVTPEDHTALPIMPASLLRDTLIDGTREEPAIKPGLRPAVGPPTGVFTFKPSPANFARRRWSSMSKSPLEGGSSTRRSERLKPRDMEDLMDDEPLSASSERYPKSTLISRSDTDDLEGDVNEGFPASTPQRRESVSHPDDGRSSHRKDQHLSQLRVTYAAELPAVVPWKNALATPMSQYLRKSATFDDDSPASPANLVDAGWESSSDVYSD</sequence>
<organism evidence="1 2">
    <name type="scientific">Leucogyrophana mollusca</name>
    <dbReference type="NCBI Taxonomy" id="85980"/>
    <lineage>
        <taxon>Eukaryota</taxon>
        <taxon>Fungi</taxon>
        <taxon>Dikarya</taxon>
        <taxon>Basidiomycota</taxon>
        <taxon>Agaricomycotina</taxon>
        <taxon>Agaricomycetes</taxon>
        <taxon>Agaricomycetidae</taxon>
        <taxon>Boletales</taxon>
        <taxon>Boletales incertae sedis</taxon>
        <taxon>Leucogyrophana</taxon>
    </lineage>
</organism>
<gene>
    <name evidence="1" type="ORF">BV22DRAFT_1034919</name>
</gene>
<reference evidence="1" key="1">
    <citation type="journal article" date="2021" name="New Phytol.">
        <title>Evolutionary innovations through gain and loss of genes in the ectomycorrhizal Boletales.</title>
        <authorList>
            <person name="Wu G."/>
            <person name="Miyauchi S."/>
            <person name="Morin E."/>
            <person name="Kuo A."/>
            <person name="Drula E."/>
            <person name="Varga T."/>
            <person name="Kohler A."/>
            <person name="Feng B."/>
            <person name="Cao Y."/>
            <person name="Lipzen A."/>
            <person name="Daum C."/>
            <person name="Hundley H."/>
            <person name="Pangilinan J."/>
            <person name="Johnson J."/>
            <person name="Barry K."/>
            <person name="LaButti K."/>
            <person name="Ng V."/>
            <person name="Ahrendt S."/>
            <person name="Min B."/>
            <person name="Choi I.G."/>
            <person name="Park H."/>
            <person name="Plett J.M."/>
            <person name="Magnuson J."/>
            <person name="Spatafora J.W."/>
            <person name="Nagy L.G."/>
            <person name="Henrissat B."/>
            <person name="Grigoriev I.V."/>
            <person name="Yang Z.L."/>
            <person name="Xu J."/>
            <person name="Martin F.M."/>
        </authorList>
    </citation>
    <scope>NUCLEOTIDE SEQUENCE</scope>
    <source>
        <strain evidence="1">KUC20120723A-06</strain>
    </source>
</reference>